<feature type="domain" description="4'-phosphopantetheinyl transferase" evidence="2">
    <location>
        <begin position="2"/>
        <end position="51"/>
    </location>
</feature>
<gene>
    <name evidence="3" type="ORF">B1B_17375</name>
</gene>
<dbReference type="PANTHER" id="PTHR12215:SF10">
    <property type="entry name" value="L-AMINOADIPATE-SEMIALDEHYDE DEHYDROGENASE-PHOSPHOPANTETHEINYL TRANSFERASE"/>
    <property type="match status" value="1"/>
</dbReference>
<dbReference type="PANTHER" id="PTHR12215">
    <property type="entry name" value="PHOSPHOPANTETHEINE TRANSFERASE"/>
    <property type="match status" value="1"/>
</dbReference>
<dbReference type="Pfam" id="PF01648">
    <property type="entry name" value="ACPS"/>
    <property type="match status" value="1"/>
</dbReference>
<dbReference type="AlphaFoldDB" id="T0ZVB5"/>
<dbReference type="InterPro" id="IPR008278">
    <property type="entry name" value="4-PPantetheinyl_Trfase_dom"/>
</dbReference>
<dbReference type="EC" id="2.-.-.-" evidence="3"/>
<comment type="caution">
    <text evidence="3">The sequence shown here is derived from an EMBL/GenBank/DDBJ whole genome shotgun (WGS) entry which is preliminary data.</text>
</comment>
<dbReference type="GO" id="GO:0019878">
    <property type="term" value="P:lysine biosynthetic process via aminoadipic acid"/>
    <property type="evidence" value="ECO:0007669"/>
    <property type="project" value="TreeGrafter"/>
</dbReference>
<proteinExistence type="predicted"/>
<reference evidence="3" key="2">
    <citation type="journal article" date="2014" name="ISME J.">
        <title>Microbial stratification in low pH oxic and suboxic macroscopic growths along an acid mine drainage.</title>
        <authorList>
            <person name="Mendez-Garcia C."/>
            <person name="Mesa V."/>
            <person name="Sprenger R.R."/>
            <person name="Richter M."/>
            <person name="Diez M.S."/>
            <person name="Solano J."/>
            <person name="Bargiela R."/>
            <person name="Golyshina O.V."/>
            <person name="Manteca A."/>
            <person name="Ramos J.L."/>
            <person name="Gallego J.R."/>
            <person name="Llorente I."/>
            <person name="Martins Dos Santos V.A."/>
            <person name="Jensen O.N."/>
            <person name="Pelaez A.I."/>
            <person name="Sanchez J."/>
            <person name="Ferrer M."/>
        </authorList>
    </citation>
    <scope>NUCLEOTIDE SEQUENCE</scope>
</reference>
<protein>
    <submittedName>
        <fullName evidence="3">4'-phosphopantetheinyl transferase</fullName>
        <ecNumber evidence="3">2.-.-.-</ecNumber>
    </submittedName>
</protein>
<name>T0ZVB5_9ZZZZ</name>
<sequence>MALAQRHFTAAETDILHSLPEAERLQAFYALWTAKEAVLKAAGVGISYGLDQGRHGLARVGLGRQSICGCVGAGCGLAAPSPGAARTADWPYCMAWSGTIDSFDENG</sequence>
<dbReference type="GO" id="GO:0000287">
    <property type="term" value="F:magnesium ion binding"/>
    <property type="evidence" value="ECO:0007669"/>
    <property type="project" value="InterPro"/>
</dbReference>
<evidence type="ECO:0000259" key="2">
    <source>
        <dbReference type="Pfam" id="PF01648"/>
    </source>
</evidence>
<dbReference type="GO" id="GO:0005829">
    <property type="term" value="C:cytosol"/>
    <property type="evidence" value="ECO:0007669"/>
    <property type="project" value="TreeGrafter"/>
</dbReference>
<dbReference type="Gene3D" id="3.90.470.20">
    <property type="entry name" value="4'-phosphopantetheinyl transferase domain"/>
    <property type="match status" value="1"/>
</dbReference>
<keyword evidence="1 3" id="KW-0808">Transferase</keyword>
<organism evidence="3">
    <name type="scientific">mine drainage metagenome</name>
    <dbReference type="NCBI Taxonomy" id="410659"/>
    <lineage>
        <taxon>unclassified sequences</taxon>
        <taxon>metagenomes</taxon>
        <taxon>ecological metagenomes</taxon>
    </lineage>
</organism>
<reference evidence="3" key="1">
    <citation type="submission" date="2013-08" db="EMBL/GenBank/DDBJ databases">
        <authorList>
            <person name="Mendez C."/>
            <person name="Richter M."/>
            <person name="Ferrer M."/>
            <person name="Sanchez J."/>
        </authorList>
    </citation>
    <scope>NUCLEOTIDE SEQUENCE</scope>
</reference>
<dbReference type="GO" id="GO:0008897">
    <property type="term" value="F:holo-[acyl-carrier-protein] synthase activity"/>
    <property type="evidence" value="ECO:0007669"/>
    <property type="project" value="InterPro"/>
</dbReference>
<dbReference type="SUPFAM" id="SSF56214">
    <property type="entry name" value="4'-phosphopantetheinyl transferase"/>
    <property type="match status" value="1"/>
</dbReference>
<evidence type="ECO:0000313" key="3">
    <source>
        <dbReference type="EMBL" id="EQD33870.1"/>
    </source>
</evidence>
<evidence type="ECO:0000256" key="1">
    <source>
        <dbReference type="ARBA" id="ARBA00022679"/>
    </source>
</evidence>
<dbReference type="InterPro" id="IPR037143">
    <property type="entry name" value="4-PPantetheinyl_Trfase_dom_sf"/>
</dbReference>
<accession>T0ZVB5</accession>
<dbReference type="InterPro" id="IPR050559">
    <property type="entry name" value="P-Pant_transferase_sf"/>
</dbReference>
<dbReference type="EMBL" id="AUZY01011599">
    <property type="protein sequence ID" value="EQD33870.1"/>
    <property type="molecule type" value="Genomic_DNA"/>
</dbReference>